<evidence type="ECO:0000313" key="4">
    <source>
        <dbReference type="Proteomes" id="UP000248330"/>
    </source>
</evidence>
<feature type="domain" description="Putative regulatory protein FmdB zinc ribbon" evidence="2">
    <location>
        <begin position="1"/>
        <end position="41"/>
    </location>
</feature>
<dbReference type="PANTHER" id="PTHR34404">
    <property type="entry name" value="REGULATORY PROTEIN, FMDB FAMILY"/>
    <property type="match status" value="1"/>
</dbReference>
<name>A0A318EIE3_9GAMM</name>
<dbReference type="EMBL" id="QICN01000004">
    <property type="protein sequence ID" value="PXV68494.1"/>
    <property type="molecule type" value="Genomic_DNA"/>
</dbReference>
<dbReference type="AlphaFoldDB" id="A0A318EIE3"/>
<organism evidence="3 4">
    <name type="scientific">Sinimarinibacterium flocculans</name>
    <dbReference type="NCBI Taxonomy" id="985250"/>
    <lineage>
        <taxon>Bacteria</taxon>
        <taxon>Pseudomonadati</taxon>
        <taxon>Pseudomonadota</taxon>
        <taxon>Gammaproteobacteria</taxon>
        <taxon>Nevskiales</taxon>
        <taxon>Nevskiaceae</taxon>
        <taxon>Sinimarinibacterium</taxon>
    </lineage>
</organism>
<dbReference type="InterPro" id="IPR013429">
    <property type="entry name" value="Regulatory_FmdB_Zinc_ribbon"/>
</dbReference>
<proteinExistence type="predicted"/>
<dbReference type="OrthoDB" id="9813321at2"/>
<dbReference type="SMART" id="SM00834">
    <property type="entry name" value="CxxC_CXXC_SSSS"/>
    <property type="match status" value="1"/>
</dbReference>
<feature type="region of interest" description="Disordered" evidence="1">
    <location>
        <begin position="64"/>
        <end position="101"/>
    </location>
</feature>
<sequence length="101" mass="10110">MPIYEYVCAACGAEAEVMHKVSESPGDCPSCAKPALTKQISAAGFRLSGGGWYETDFKASNKRNLAGDSAGGSAPASNDGASCTPSGCEKPGCATKSEAAA</sequence>
<accession>A0A318EIE3</accession>
<keyword evidence="4" id="KW-1185">Reference proteome</keyword>
<dbReference type="Pfam" id="PF09723">
    <property type="entry name" value="Zn_ribbon_8"/>
    <property type="match status" value="1"/>
</dbReference>
<evidence type="ECO:0000256" key="1">
    <source>
        <dbReference type="SAM" id="MobiDB-lite"/>
    </source>
</evidence>
<reference evidence="3 4" key="1">
    <citation type="submission" date="2018-04" db="EMBL/GenBank/DDBJ databases">
        <title>Genomic Encyclopedia of Type Strains, Phase IV (KMG-IV): sequencing the most valuable type-strain genomes for metagenomic binning, comparative biology and taxonomic classification.</title>
        <authorList>
            <person name="Goeker M."/>
        </authorList>
    </citation>
    <scope>NUCLEOTIDE SEQUENCE [LARGE SCALE GENOMIC DNA]</scope>
    <source>
        <strain evidence="3 4">DSM 104150</strain>
    </source>
</reference>
<gene>
    <name evidence="3" type="ORF">C8D93_104192</name>
</gene>
<dbReference type="RefSeq" id="WP_110264985.1">
    <property type="nucleotide sequence ID" value="NZ_CAKZQT010000022.1"/>
</dbReference>
<dbReference type="Proteomes" id="UP000248330">
    <property type="component" value="Unassembled WGS sequence"/>
</dbReference>
<dbReference type="PANTHER" id="PTHR34404:SF2">
    <property type="entry name" value="CONSERVED SERINE RICH PROTEIN"/>
    <property type="match status" value="1"/>
</dbReference>
<protein>
    <submittedName>
        <fullName evidence="3">Putative FmdB family regulatory protein</fullName>
    </submittedName>
</protein>
<evidence type="ECO:0000313" key="3">
    <source>
        <dbReference type="EMBL" id="PXV68494.1"/>
    </source>
</evidence>
<evidence type="ECO:0000259" key="2">
    <source>
        <dbReference type="SMART" id="SM00834"/>
    </source>
</evidence>
<comment type="caution">
    <text evidence="3">The sequence shown here is derived from an EMBL/GenBank/DDBJ whole genome shotgun (WGS) entry which is preliminary data.</text>
</comment>
<feature type="compositionally biased region" description="Low complexity" evidence="1">
    <location>
        <begin position="66"/>
        <end position="82"/>
    </location>
</feature>
<dbReference type="NCBIfam" id="TIGR02605">
    <property type="entry name" value="CxxC_CxxC_SSSS"/>
    <property type="match status" value="1"/>
</dbReference>